<name>A0A9P4H9Q8_9PLEO</name>
<organism evidence="1 2">
    <name type="scientific">Setomelanomma holmii</name>
    <dbReference type="NCBI Taxonomy" id="210430"/>
    <lineage>
        <taxon>Eukaryota</taxon>
        <taxon>Fungi</taxon>
        <taxon>Dikarya</taxon>
        <taxon>Ascomycota</taxon>
        <taxon>Pezizomycotina</taxon>
        <taxon>Dothideomycetes</taxon>
        <taxon>Pleosporomycetidae</taxon>
        <taxon>Pleosporales</taxon>
        <taxon>Pleosporineae</taxon>
        <taxon>Phaeosphaeriaceae</taxon>
        <taxon>Setomelanomma</taxon>
    </lineage>
</organism>
<sequence>MFSSYRWRERNDDDDDVVISVWGVLLQDEIGKTIARKAAGIQQLFCGKQWGNEGYYSIGHVKVAFESPGCPAIQSQHSGIIDVQLNSLESAGLKNVINVLGAVGVELCLNTWQILSERASGYVSVWSSWVEVAGSVHVDHDRGCVEESCVHVNQVHLICAGRTVAEQILDVAFDVSHDHFSPFRRKREDGTD</sequence>
<dbReference type="EMBL" id="ML978188">
    <property type="protein sequence ID" value="KAF2030668.1"/>
    <property type="molecule type" value="Genomic_DNA"/>
</dbReference>
<evidence type="ECO:0000313" key="1">
    <source>
        <dbReference type="EMBL" id="KAF2030668.1"/>
    </source>
</evidence>
<dbReference type="AlphaFoldDB" id="A0A9P4H9Q8"/>
<proteinExistence type="predicted"/>
<comment type="caution">
    <text evidence="1">The sequence shown here is derived from an EMBL/GenBank/DDBJ whole genome shotgun (WGS) entry which is preliminary data.</text>
</comment>
<accession>A0A9P4H9Q8</accession>
<protein>
    <submittedName>
        <fullName evidence="1">Uncharacterized protein</fullName>
    </submittedName>
</protein>
<keyword evidence="2" id="KW-1185">Reference proteome</keyword>
<dbReference type="Proteomes" id="UP000799777">
    <property type="component" value="Unassembled WGS sequence"/>
</dbReference>
<gene>
    <name evidence="1" type="ORF">EK21DRAFT_88782</name>
</gene>
<evidence type="ECO:0000313" key="2">
    <source>
        <dbReference type="Proteomes" id="UP000799777"/>
    </source>
</evidence>
<reference evidence="1" key="1">
    <citation type="journal article" date="2020" name="Stud. Mycol.">
        <title>101 Dothideomycetes genomes: a test case for predicting lifestyles and emergence of pathogens.</title>
        <authorList>
            <person name="Haridas S."/>
            <person name="Albert R."/>
            <person name="Binder M."/>
            <person name="Bloem J."/>
            <person name="Labutti K."/>
            <person name="Salamov A."/>
            <person name="Andreopoulos B."/>
            <person name="Baker S."/>
            <person name="Barry K."/>
            <person name="Bills G."/>
            <person name="Bluhm B."/>
            <person name="Cannon C."/>
            <person name="Castanera R."/>
            <person name="Culley D."/>
            <person name="Daum C."/>
            <person name="Ezra D."/>
            <person name="Gonzalez J."/>
            <person name="Henrissat B."/>
            <person name="Kuo A."/>
            <person name="Liang C."/>
            <person name="Lipzen A."/>
            <person name="Lutzoni F."/>
            <person name="Magnuson J."/>
            <person name="Mondo S."/>
            <person name="Nolan M."/>
            <person name="Ohm R."/>
            <person name="Pangilinan J."/>
            <person name="Park H.-J."/>
            <person name="Ramirez L."/>
            <person name="Alfaro M."/>
            <person name="Sun H."/>
            <person name="Tritt A."/>
            <person name="Yoshinaga Y."/>
            <person name="Zwiers L.-H."/>
            <person name="Turgeon B."/>
            <person name="Goodwin S."/>
            <person name="Spatafora J."/>
            <person name="Crous P."/>
            <person name="Grigoriev I."/>
        </authorList>
    </citation>
    <scope>NUCLEOTIDE SEQUENCE</scope>
    <source>
        <strain evidence="1">CBS 110217</strain>
    </source>
</reference>